<evidence type="ECO:0000256" key="7">
    <source>
        <dbReference type="ARBA" id="ARBA00022840"/>
    </source>
</evidence>
<dbReference type="SUPFAM" id="SSF53244">
    <property type="entry name" value="MurD-like peptide ligases, peptide-binding domain"/>
    <property type="match status" value="1"/>
</dbReference>
<evidence type="ECO:0000256" key="10">
    <source>
        <dbReference type="ARBA" id="ARBA00047493"/>
    </source>
</evidence>
<organism evidence="14 15">
    <name type="scientific">Eiseniibacteriota bacterium</name>
    <dbReference type="NCBI Taxonomy" id="2212470"/>
    <lineage>
        <taxon>Bacteria</taxon>
        <taxon>Candidatus Eiseniibacteriota</taxon>
    </lineage>
</organism>
<reference evidence="14 15" key="1">
    <citation type="journal article" date="2019" name="Nat. Microbiol.">
        <title>Mediterranean grassland soil C-N compound turnover is dependent on rainfall and depth, and is mediated by genomically divergent microorganisms.</title>
        <authorList>
            <person name="Diamond S."/>
            <person name="Andeer P.F."/>
            <person name="Li Z."/>
            <person name="Crits-Christoph A."/>
            <person name="Burstein D."/>
            <person name="Anantharaman K."/>
            <person name="Lane K.R."/>
            <person name="Thomas B.C."/>
            <person name="Pan C."/>
            <person name="Northen T.R."/>
            <person name="Banfield J.F."/>
        </authorList>
    </citation>
    <scope>NUCLEOTIDE SEQUENCE [LARGE SCALE GENOMIC DNA]</scope>
    <source>
        <strain evidence="14">WS_6</strain>
    </source>
</reference>
<dbReference type="InterPro" id="IPR036615">
    <property type="entry name" value="Mur_ligase_C_dom_sf"/>
</dbReference>
<dbReference type="EC" id="6.3.2.17" evidence="3"/>
<evidence type="ECO:0000256" key="4">
    <source>
        <dbReference type="ARBA" id="ARBA00022598"/>
    </source>
</evidence>
<dbReference type="PANTHER" id="PTHR11136">
    <property type="entry name" value="FOLYLPOLYGLUTAMATE SYNTHASE-RELATED"/>
    <property type="match status" value="1"/>
</dbReference>
<dbReference type="InterPro" id="IPR001645">
    <property type="entry name" value="Folylpolyglutamate_synth"/>
</dbReference>
<evidence type="ECO:0000313" key="14">
    <source>
        <dbReference type="EMBL" id="TMQ58591.1"/>
    </source>
</evidence>
<comment type="cofactor">
    <cofactor evidence="1">
        <name>Mg(2+)</name>
        <dbReference type="ChEBI" id="CHEBI:18420"/>
    </cofactor>
</comment>
<evidence type="ECO:0000256" key="11">
    <source>
        <dbReference type="PIRNR" id="PIRNR001563"/>
    </source>
</evidence>
<evidence type="ECO:0000256" key="9">
    <source>
        <dbReference type="ARBA" id="ARBA00030592"/>
    </source>
</evidence>
<dbReference type="GO" id="GO:0005524">
    <property type="term" value="F:ATP binding"/>
    <property type="evidence" value="ECO:0007669"/>
    <property type="project" value="UniProtKB-KW"/>
</dbReference>
<proteinExistence type="inferred from homology"/>
<dbReference type="PIRSF" id="PIRSF001563">
    <property type="entry name" value="Folylpolyglu_synth"/>
    <property type="match status" value="1"/>
</dbReference>
<evidence type="ECO:0000313" key="15">
    <source>
        <dbReference type="Proteomes" id="UP000316852"/>
    </source>
</evidence>
<comment type="catalytic activity">
    <reaction evidence="10">
        <text>(6S)-5,6,7,8-tetrahydrofolyl-(gamma-L-Glu)(n) + L-glutamate + ATP = (6S)-5,6,7,8-tetrahydrofolyl-(gamma-L-Glu)(n+1) + ADP + phosphate + H(+)</text>
        <dbReference type="Rhea" id="RHEA:10580"/>
        <dbReference type="Rhea" id="RHEA-COMP:14738"/>
        <dbReference type="Rhea" id="RHEA-COMP:14740"/>
        <dbReference type="ChEBI" id="CHEBI:15378"/>
        <dbReference type="ChEBI" id="CHEBI:29985"/>
        <dbReference type="ChEBI" id="CHEBI:30616"/>
        <dbReference type="ChEBI" id="CHEBI:43474"/>
        <dbReference type="ChEBI" id="CHEBI:141005"/>
        <dbReference type="ChEBI" id="CHEBI:456216"/>
        <dbReference type="EC" id="6.3.2.17"/>
    </reaction>
</comment>
<name>A0A538T4M3_UNCEI</name>
<evidence type="ECO:0000259" key="12">
    <source>
        <dbReference type="Pfam" id="PF02875"/>
    </source>
</evidence>
<dbReference type="InterPro" id="IPR013221">
    <property type="entry name" value="Mur_ligase_cen"/>
</dbReference>
<dbReference type="PROSITE" id="PS01012">
    <property type="entry name" value="FOLYLPOLYGLU_SYNT_2"/>
    <property type="match status" value="1"/>
</dbReference>
<dbReference type="GO" id="GO:0004326">
    <property type="term" value="F:tetrahydrofolylpolyglutamate synthase activity"/>
    <property type="evidence" value="ECO:0007669"/>
    <property type="project" value="UniProtKB-EC"/>
</dbReference>
<dbReference type="GO" id="GO:0005737">
    <property type="term" value="C:cytoplasm"/>
    <property type="evidence" value="ECO:0007669"/>
    <property type="project" value="TreeGrafter"/>
</dbReference>
<dbReference type="Pfam" id="PF08245">
    <property type="entry name" value="Mur_ligase_M"/>
    <property type="match status" value="1"/>
</dbReference>
<evidence type="ECO:0000259" key="13">
    <source>
        <dbReference type="Pfam" id="PF08245"/>
    </source>
</evidence>
<evidence type="ECO:0000256" key="3">
    <source>
        <dbReference type="ARBA" id="ARBA00013025"/>
    </source>
</evidence>
<dbReference type="EMBL" id="VBOW01000032">
    <property type="protein sequence ID" value="TMQ58591.1"/>
    <property type="molecule type" value="Genomic_DNA"/>
</dbReference>
<keyword evidence="6 11" id="KW-0547">Nucleotide-binding</keyword>
<evidence type="ECO:0000256" key="2">
    <source>
        <dbReference type="ARBA" id="ARBA00008276"/>
    </source>
</evidence>
<dbReference type="GO" id="GO:0008841">
    <property type="term" value="F:dihydrofolate synthase activity"/>
    <property type="evidence" value="ECO:0007669"/>
    <property type="project" value="TreeGrafter"/>
</dbReference>
<comment type="caution">
    <text evidence="14">The sequence shown here is derived from an EMBL/GenBank/DDBJ whole genome shotgun (WGS) entry which is preliminary data.</text>
</comment>
<keyword evidence="7 11" id="KW-0067">ATP-binding</keyword>
<dbReference type="NCBIfam" id="TIGR01499">
    <property type="entry name" value="folC"/>
    <property type="match status" value="1"/>
</dbReference>
<evidence type="ECO:0000256" key="1">
    <source>
        <dbReference type="ARBA" id="ARBA00001946"/>
    </source>
</evidence>
<dbReference type="PANTHER" id="PTHR11136:SF0">
    <property type="entry name" value="DIHYDROFOLATE SYNTHETASE-RELATED"/>
    <property type="match status" value="1"/>
</dbReference>
<keyword evidence="8" id="KW-0460">Magnesium</keyword>
<protein>
    <recommendedName>
        <fullName evidence="3">tetrahydrofolate synthase</fullName>
        <ecNumber evidence="3">6.3.2.17</ecNumber>
    </recommendedName>
    <alternativeName>
        <fullName evidence="9">Tetrahydrofolylpolyglutamate synthase</fullName>
    </alternativeName>
</protein>
<dbReference type="GO" id="GO:0046872">
    <property type="term" value="F:metal ion binding"/>
    <property type="evidence" value="ECO:0007669"/>
    <property type="project" value="UniProtKB-KW"/>
</dbReference>
<evidence type="ECO:0000256" key="5">
    <source>
        <dbReference type="ARBA" id="ARBA00022723"/>
    </source>
</evidence>
<dbReference type="FunFam" id="3.40.1190.10:FF:000011">
    <property type="entry name" value="Folylpolyglutamate synthase/dihydrofolate synthase"/>
    <property type="match status" value="1"/>
</dbReference>
<evidence type="ECO:0000256" key="8">
    <source>
        <dbReference type="ARBA" id="ARBA00022842"/>
    </source>
</evidence>
<dbReference type="AlphaFoldDB" id="A0A538T4M3"/>
<evidence type="ECO:0000256" key="6">
    <source>
        <dbReference type="ARBA" id="ARBA00022741"/>
    </source>
</evidence>
<gene>
    <name evidence="14" type="ORF">E6K76_07570</name>
</gene>
<feature type="domain" description="Mur ligase central" evidence="13">
    <location>
        <begin position="50"/>
        <end position="270"/>
    </location>
</feature>
<dbReference type="InterPro" id="IPR004101">
    <property type="entry name" value="Mur_ligase_C"/>
</dbReference>
<dbReference type="InterPro" id="IPR018109">
    <property type="entry name" value="Folylpolyglutamate_synth_CS"/>
</dbReference>
<dbReference type="Gene3D" id="3.90.190.20">
    <property type="entry name" value="Mur ligase, C-terminal domain"/>
    <property type="match status" value="1"/>
</dbReference>
<sequence>MKAPASATLTRRLDAMYRFERSGMRPGLVGIERLLEAAGRPDRAFASILVAGTNGKGSTAAHLDSILRAAGLRTGLYTSPHLLRFHERIRVQGREIGDETLETLLERWWPRFEAQGPSFFEAATALCFDHFAASNLDIAVVEVGLGGRLDATNILSPRVSVITTISSDHREILGDTLKRIAAEKAGIIKPGATLVCGVRGREAKAVIAAAASQKGANVSWLGSAARYTTRGLSLDGTEFQLETSSYSGRLRTNLLGKHQARNAALAALAAEKVLESRPPAEIASAIARGIPRARWPARAELVREEPPVLVDVAHNAEGARALAETVGALFSERRVAFVVALSQDKAHAEFLRRLGSVASRFYLTQFEGERATPASALLRAAPSRHLTCEAIPSIPDALDRAVAWAAEAGGVVVVAGSFFLLASALPHLEVRVPDAI</sequence>
<dbReference type="InterPro" id="IPR036565">
    <property type="entry name" value="Mur-like_cat_sf"/>
</dbReference>
<keyword evidence="4 11" id="KW-0436">Ligase</keyword>
<accession>A0A538T4M3</accession>
<comment type="similarity">
    <text evidence="2 11">Belongs to the folylpolyglutamate synthase family.</text>
</comment>
<dbReference type="Gene3D" id="3.40.1190.10">
    <property type="entry name" value="Mur-like, catalytic domain"/>
    <property type="match status" value="1"/>
</dbReference>
<keyword evidence="5" id="KW-0479">Metal-binding</keyword>
<dbReference type="SUPFAM" id="SSF53623">
    <property type="entry name" value="MurD-like peptide ligases, catalytic domain"/>
    <property type="match status" value="1"/>
</dbReference>
<dbReference type="PROSITE" id="PS01011">
    <property type="entry name" value="FOLYLPOLYGLU_SYNT_1"/>
    <property type="match status" value="1"/>
</dbReference>
<dbReference type="Pfam" id="PF02875">
    <property type="entry name" value="Mur_ligase_C"/>
    <property type="match status" value="1"/>
</dbReference>
<dbReference type="Proteomes" id="UP000316852">
    <property type="component" value="Unassembled WGS sequence"/>
</dbReference>
<feature type="domain" description="Mur ligase C-terminal" evidence="12">
    <location>
        <begin position="298"/>
        <end position="418"/>
    </location>
</feature>